<name>A0A9W9DS76_9AGAR</name>
<reference evidence="1" key="1">
    <citation type="submission" date="2022-08" db="EMBL/GenBank/DDBJ databases">
        <title>A Global Phylogenomic Analysis of the Shiitake Genus Lentinula.</title>
        <authorList>
            <consortium name="DOE Joint Genome Institute"/>
            <person name="Sierra-Patev S."/>
            <person name="Min B."/>
            <person name="Naranjo-Ortiz M."/>
            <person name="Looney B."/>
            <person name="Konkel Z."/>
            <person name="Slot J.C."/>
            <person name="Sakamoto Y."/>
            <person name="Steenwyk J.L."/>
            <person name="Rokas A."/>
            <person name="Carro J."/>
            <person name="Camarero S."/>
            <person name="Ferreira P."/>
            <person name="Molpeceres G."/>
            <person name="Ruiz-Duenas F.J."/>
            <person name="Serrano A."/>
            <person name="Henrissat B."/>
            <person name="Drula E."/>
            <person name="Hughes K.W."/>
            <person name="Mata J.L."/>
            <person name="Ishikawa N.K."/>
            <person name="Vargas-Isla R."/>
            <person name="Ushijima S."/>
            <person name="Smith C.A."/>
            <person name="Ahrendt S."/>
            <person name="Andreopoulos W."/>
            <person name="He G."/>
            <person name="Labutti K."/>
            <person name="Lipzen A."/>
            <person name="Ng V."/>
            <person name="Riley R."/>
            <person name="Sandor L."/>
            <person name="Barry K."/>
            <person name="Martinez A.T."/>
            <person name="Xiao Y."/>
            <person name="Gibbons J.G."/>
            <person name="Terashima K."/>
            <person name="Grigoriev I.V."/>
            <person name="Hibbett D.S."/>
        </authorList>
    </citation>
    <scope>NUCLEOTIDE SEQUENCE</scope>
    <source>
        <strain evidence="1">JLM2183</strain>
    </source>
</reference>
<dbReference type="OrthoDB" id="61113at2759"/>
<feature type="non-terminal residue" evidence="1">
    <location>
        <position position="1"/>
    </location>
</feature>
<comment type="caution">
    <text evidence="1">The sequence shown here is derived from an EMBL/GenBank/DDBJ whole genome shotgun (WGS) entry which is preliminary data.</text>
</comment>
<proteinExistence type="predicted"/>
<evidence type="ECO:0000313" key="2">
    <source>
        <dbReference type="Proteomes" id="UP001150266"/>
    </source>
</evidence>
<dbReference type="EMBL" id="JAOTPV010000004">
    <property type="protein sequence ID" value="KAJ4483693.1"/>
    <property type="molecule type" value="Genomic_DNA"/>
</dbReference>
<organism evidence="1 2">
    <name type="scientific">Lentinula aciculospora</name>
    <dbReference type="NCBI Taxonomy" id="153920"/>
    <lineage>
        <taxon>Eukaryota</taxon>
        <taxon>Fungi</taxon>
        <taxon>Dikarya</taxon>
        <taxon>Basidiomycota</taxon>
        <taxon>Agaricomycotina</taxon>
        <taxon>Agaricomycetes</taxon>
        <taxon>Agaricomycetidae</taxon>
        <taxon>Agaricales</taxon>
        <taxon>Marasmiineae</taxon>
        <taxon>Omphalotaceae</taxon>
        <taxon>Lentinula</taxon>
    </lineage>
</organism>
<sequence length="85" mass="9620">DIISKIFTGDNPTLDEPLWRAMVRAGFHSGAVYVATDDIDPNPIMSIGVWFGPGNVLEQSHREDQRVLGYPKSFLKLSPECREWM</sequence>
<accession>A0A9W9DS76</accession>
<dbReference type="AlphaFoldDB" id="A0A9W9DS76"/>
<evidence type="ECO:0000313" key="1">
    <source>
        <dbReference type="EMBL" id="KAJ4483693.1"/>
    </source>
</evidence>
<gene>
    <name evidence="1" type="ORF">J3R30DRAFT_3241509</name>
</gene>
<protein>
    <submittedName>
        <fullName evidence="1">Uncharacterized protein</fullName>
    </submittedName>
</protein>
<feature type="non-terminal residue" evidence="1">
    <location>
        <position position="85"/>
    </location>
</feature>
<dbReference type="Proteomes" id="UP001150266">
    <property type="component" value="Unassembled WGS sequence"/>
</dbReference>
<keyword evidence="2" id="KW-1185">Reference proteome</keyword>